<dbReference type="AlphaFoldDB" id="A0A9D9NSG0"/>
<dbReference type="InterPro" id="IPR016032">
    <property type="entry name" value="Sig_transdc_resp-reg_C-effctor"/>
</dbReference>
<keyword evidence="1" id="KW-0805">Transcription regulation</keyword>
<name>A0A9D9NSG0_9BACT</name>
<gene>
    <name evidence="5" type="ORF">IAB78_07215</name>
</gene>
<organism evidence="5 6">
    <name type="scientific">Candidatus Cryptobacteroides excrementavium</name>
    <dbReference type="NCBI Taxonomy" id="2840759"/>
    <lineage>
        <taxon>Bacteria</taxon>
        <taxon>Pseudomonadati</taxon>
        <taxon>Bacteroidota</taxon>
        <taxon>Bacteroidia</taxon>
        <taxon>Bacteroidales</taxon>
        <taxon>Candidatus Cryptobacteroides</taxon>
    </lineage>
</organism>
<reference evidence="5" key="1">
    <citation type="submission" date="2020-10" db="EMBL/GenBank/DDBJ databases">
        <authorList>
            <person name="Gilroy R."/>
        </authorList>
    </citation>
    <scope>NUCLEOTIDE SEQUENCE</scope>
    <source>
        <strain evidence="5">B2-16538</strain>
    </source>
</reference>
<dbReference type="GO" id="GO:0003677">
    <property type="term" value="F:DNA binding"/>
    <property type="evidence" value="ECO:0007669"/>
    <property type="project" value="UniProtKB-KW"/>
</dbReference>
<dbReference type="EMBL" id="JADILX010000106">
    <property type="protein sequence ID" value="MBO8486198.1"/>
    <property type="molecule type" value="Genomic_DNA"/>
</dbReference>
<evidence type="ECO:0000256" key="3">
    <source>
        <dbReference type="ARBA" id="ARBA00023163"/>
    </source>
</evidence>
<dbReference type="Proteomes" id="UP000823750">
    <property type="component" value="Unassembled WGS sequence"/>
</dbReference>
<keyword evidence="3" id="KW-0804">Transcription</keyword>
<dbReference type="PROSITE" id="PS50043">
    <property type="entry name" value="HTH_LUXR_2"/>
    <property type="match status" value="1"/>
</dbReference>
<dbReference type="Pfam" id="PF00196">
    <property type="entry name" value="GerE"/>
    <property type="match status" value="1"/>
</dbReference>
<evidence type="ECO:0000256" key="1">
    <source>
        <dbReference type="ARBA" id="ARBA00023015"/>
    </source>
</evidence>
<evidence type="ECO:0000259" key="4">
    <source>
        <dbReference type="PROSITE" id="PS50043"/>
    </source>
</evidence>
<reference evidence="5" key="2">
    <citation type="journal article" date="2021" name="PeerJ">
        <title>Extensive microbial diversity within the chicken gut microbiome revealed by metagenomics and culture.</title>
        <authorList>
            <person name="Gilroy R."/>
            <person name="Ravi A."/>
            <person name="Getino M."/>
            <person name="Pursley I."/>
            <person name="Horton D.L."/>
            <person name="Alikhan N.F."/>
            <person name="Baker D."/>
            <person name="Gharbi K."/>
            <person name="Hall N."/>
            <person name="Watson M."/>
            <person name="Adriaenssens E.M."/>
            <person name="Foster-Nyarko E."/>
            <person name="Jarju S."/>
            <person name="Secka A."/>
            <person name="Antonio M."/>
            <person name="Oren A."/>
            <person name="Chaudhuri R.R."/>
            <person name="La Ragione R."/>
            <person name="Hildebrand F."/>
            <person name="Pallen M.J."/>
        </authorList>
    </citation>
    <scope>NUCLEOTIDE SEQUENCE</scope>
    <source>
        <strain evidence="5">B2-16538</strain>
    </source>
</reference>
<proteinExistence type="predicted"/>
<dbReference type="PANTHER" id="PTHR44688">
    <property type="entry name" value="DNA-BINDING TRANSCRIPTIONAL ACTIVATOR DEVR_DOSR"/>
    <property type="match status" value="1"/>
</dbReference>
<feature type="domain" description="HTH luxR-type" evidence="4">
    <location>
        <begin position="129"/>
        <end position="194"/>
    </location>
</feature>
<evidence type="ECO:0000313" key="6">
    <source>
        <dbReference type="Proteomes" id="UP000823750"/>
    </source>
</evidence>
<accession>A0A9D9NSG0</accession>
<sequence length="202" mass="22516">MKNGNNNKNVLLIIPSRIMVRGIEGVFSDLGEFKVEGILSDLSRTSEARLRNIDADLIIIDPIVFDYASRPEGRSHIAEYTDAAVVALQTMAMEEEMWKQYDEVISIYDAPAVIIRKLRSALSSHEESPKSDGLELSSREKEILICVAKGMLNKEIADLYNISIYTVISHRKNITRKTGIKTVAGLTVYALLNNLIDSSSVE</sequence>
<evidence type="ECO:0000313" key="5">
    <source>
        <dbReference type="EMBL" id="MBO8486198.1"/>
    </source>
</evidence>
<dbReference type="PANTHER" id="PTHR44688:SF16">
    <property type="entry name" value="DNA-BINDING TRANSCRIPTIONAL ACTIVATOR DEVR_DOSR"/>
    <property type="match status" value="1"/>
</dbReference>
<evidence type="ECO:0000256" key="2">
    <source>
        <dbReference type="ARBA" id="ARBA00023125"/>
    </source>
</evidence>
<dbReference type="SUPFAM" id="SSF46894">
    <property type="entry name" value="C-terminal effector domain of the bipartite response regulators"/>
    <property type="match status" value="1"/>
</dbReference>
<dbReference type="Gene3D" id="1.10.10.10">
    <property type="entry name" value="Winged helix-like DNA-binding domain superfamily/Winged helix DNA-binding domain"/>
    <property type="match status" value="1"/>
</dbReference>
<dbReference type="PROSITE" id="PS00622">
    <property type="entry name" value="HTH_LUXR_1"/>
    <property type="match status" value="1"/>
</dbReference>
<protein>
    <submittedName>
        <fullName evidence="5">Response regulator transcription factor</fullName>
    </submittedName>
</protein>
<dbReference type="InterPro" id="IPR000792">
    <property type="entry name" value="Tscrpt_reg_LuxR_C"/>
</dbReference>
<dbReference type="CDD" id="cd06170">
    <property type="entry name" value="LuxR_C_like"/>
    <property type="match status" value="1"/>
</dbReference>
<comment type="caution">
    <text evidence="5">The sequence shown here is derived from an EMBL/GenBank/DDBJ whole genome shotgun (WGS) entry which is preliminary data.</text>
</comment>
<dbReference type="GO" id="GO:0006355">
    <property type="term" value="P:regulation of DNA-templated transcription"/>
    <property type="evidence" value="ECO:0007669"/>
    <property type="project" value="InterPro"/>
</dbReference>
<dbReference type="InterPro" id="IPR036388">
    <property type="entry name" value="WH-like_DNA-bd_sf"/>
</dbReference>
<keyword evidence="2" id="KW-0238">DNA-binding</keyword>
<dbReference type="PRINTS" id="PR00038">
    <property type="entry name" value="HTHLUXR"/>
</dbReference>
<dbReference type="SMART" id="SM00421">
    <property type="entry name" value="HTH_LUXR"/>
    <property type="match status" value="1"/>
</dbReference>